<organism evidence="1 2">
    <name type="scientific">Clostridium tetanomorphum</name>
    <dbReference type="NCBI Taxonomy" id="1553"/>
    <lineage>
        <taxon>Bacteria</taxon>
        <taxon>Bacillati</taxon>
        <taxon>Bacillota</taxon>
        <taxon>Clostridia</taxon>
        <taxon>Eubacteriales</taxon>
        <taxon>Clostridiaceae</taxon>
        <taxon>Clostridium</taxon>
    </lineage>
</organism>
<comment type="caution">
    <text evidence="1">The sequence shown here is derived from an EMBL/GenBank/DDBJ whole genome shotgun (WGS) entry which is preliminary data.</text>
</comment>
<dbReference type="RefSeq" id="WP_173680406.1">
    <property type="nucleotide sequence ID" value="NZ_JAAZWO010000033.1"/>
</dbReference>
<evidence type="ECO:0000313" key="1">
    <source>
        <dbReference type="EMBL" id="MBC2399683.1"/>
    </source>
</evidence>
<reference evidence="1 2" key="1">
    <citation type="submission" date="2020-04" db="EMBL/GenBank/DDBJ databases">
        <title>Genomic insights into acetone-butanol-ethanol (ABE) fermentation by sequencing solventogenic clostridia strains.</title>
        <authorList>
            <person name="Brown S."/>
        </authorList>
    </citation>
    <scope>NUCLEOTIDE SEQUENCE [LARGE SCALE GENOMIC DNA]</scope>
    <source>
        <strain evidence="1 2">DJ011</strain>
    </source>
</reference>
<protein>
    <submittedName>
        <fullName evidence="1">Uncharacterized protein</fullName>
    </submittedName>
</protein>
<gene>
    <name evidence="1" type="ORF">HGG79_18210</name>
</gene>
<proteinExistence type="predicted"/>
<dbReference type="Proteomes" id="UP000563151">
    <property type="component" value="Unassembled WGS sequence"/>
</dbReference>
<dbReference type="EMBL" id="JAAZWO010000033">
    <property type="protein sequence ID" value="MBC2399683.1"/>
    <property type="molecule type" value="Genomic_DNA"/>
</dbReference>
<dbReference type="AlphaFoldDB" id="A0A923J352"/>
<sequence length="122" mass="14441">MKDLFKKMIEDNFHRDIFNSLQEEIMDKYDQYDLTLRANVVQEVLEASLDSIDVLRIFDINQDEKKVNFNVLISCDIEISDYAYNENISELVCQWFKLKCSAILENAVLKDFTVKKIEAYNK</sequence>
<evidence type="ECO:0000313" key="2">
    <source>
        <dbReference type="Proteomes" id="UP000563151"/>
    </source>
</evidence>
<accession>A0A923J352</accession>
<keyword evidence="2" id="KW-1185">Reference proteome</keyword>
<name>A0A923J352_CLOTT</name>